<evidence type="ECO:0000313" key="4">
    <source>
        <dbReference type="Proteomes" id="UP000194139"/>
    </source>
</evidence>
<gene>
    <name evidence="3" type="ORF">CAL13_14205</name>
</gene>
<dbReference type="Gene3D" id="3.40.50.1820">
    <property type="entry name" value="alpha/beta hydrolase"/>
    <property type="match status" value="1"/>
</dbReference>
<dbReference type="Pfam" id="PF12697">
    <property type="entry name" value="Abhydrolase_6"/>
    <property type="match status" value="1"/>
</dbReference>
<dbReference type="SUPFAM" id="SSF53474">
    <property type="entry name" value="alpha/beta-Hydrolases"/>
    <property type="match status" value="1"/>
</dbReference>
<accession>A0A1W6Z1M2</accession>
<proteinExistence type="predicted"/>
<evidence type="ECO:0000313" key="3">
    <source>
        <dbReference type="EMBL" id="ARP87228.1"/>
    </source>
</evidence>
<dbReference type="InterPro" id="IPR029058">
    <property type="entry name" value="AB_hydrolase_fold"/>
</dbReference>
<keyword evidence="1" id="KW-0732">Signal</keyword>
<name>A0A1W6Z1M2_9BORD</name>
<reference evidence="3 4" key="1">
    <citation type="submission" date="2017-05" db="EMBL/GenBank/DDBJ databases">
        <title>Complete and WGS of Bordetella genogroups.</title>
        <authorList>
            <person name="Spilker T."/>
            <person name="LiPuma J."/>
        </authorList>
    </citation>
    <scope>NUCLEOTIDE SEQUENCE [LARGE SCALE GENOMIC DNA]</scope>
    <source>
        <strain evidence="3 4">AU17164</strain>
    </source>
</reference>
<dbReference type="RefSeq" id="WP_086072732.1">
    <property type="nucleotide sequence ID" value="NZ_CP021109.1"/>
</dbReference>
<keyword evidence="4" id="KW-1185">Reference proteome</keyword>
<dbReference type="PANTHER" id="PTHR35560">
    <property type="entry name" value="BLL0132 PROTEIN"/>
    <property type="match status" value="1"/>
</dbReference>
<protein>
    <recommendedName>
        <fullName evidence="2">AB hydrolase-1 domain-containing protein</fullName>
    </recommendedName>
</protein>
<dbReference type="Proteomes" id="UP000194139">
    <property type="component" value="Chromosome"/>
</dbReference>
<dbReference type="EMBL" id="CP021109">
    <property type="protein sequence ID" value="ARP87228.1"/>
    <property type="molecule type" value="Genomic_DNA"/>
</dbReference>
<evidence type="ECO:0000256" key="1">
    <source>
        <dbReference type="SAM" id="SignalP"/>
    </source>
</evidence>
<evidence type="ECO:0000259" key="2">
    <source>
        <dbReference type="Pfam" id="PF12697"/>
    </source>
</evidence>
<dbReference type="InterPro" id="IPR000073">
    <property type="entry name" value="AB_hydrolase_1"/>
</dbReference>
<dbReference type="AlphaFoldDB" id="A0A1W6Z1M2"/>
<dbReference type="PANTHER" id="PTHR35560:SF3">
    <property type="entry name" value="PEPTIDASE S9 PROLYL OLIGOPEPTIDASE CATALYTIC DOMAIN-CONTAINING PROTEIN"/>
    <property type="match status" value="1"/>
</dbReference>
<sequence length="362" mass="39609">MRLFFCLLLALCAAAPVRAQDTNGPPRIGAPPWQALQLGPSARPYPFPVYASRALTAGKLKDIRHVVVIVHGTQRDADRYYETAAGLLWLTPAALGDTLVMAPKFPGTLDRGFEQMPAWYRQRWISGGESVKAPGRAAPIGSFDVLTDLLHWLTDRRMMPELRDIVLAGHSAGGQMIQRYAVLNDIDESLAGRGVTLRYVIANPSSYLYFTKDRPRAGGGFGPYNPGLCPDFNDYRYGLDRLPQEWRIKNPARLASRYAGRNVTYLLGDADTDPETRSLDKHCAAEAQGATRLARGRAYLRYEAWLPDLAHNRHDAHEVVGIGHSEGGIFGSVCGARALLGPRAVPPPGAAACVAPRLDTAR</sequence>
<organism evidence="3 4">
    <name type="scientific">Bordetella genomosp. 9</name>
    <dbReference type="NCBI Taxonomy" id="1416803"/>
    <lineage>
        <taxon>Bacteria</taxon>
        <taxon>Pseudomonadati</taxon>
        <taxon>Pseudomonadota</taxon>
        <taxon>Betaproteobacteria</taxon>
        <taxon>Burkholderiales</taxon>
        <taxon>Alcaligenaceae</taxon>
        <taxon>Bordetella</taxon>
    </lineage>
</organism>
<feature type="signal peptide" evidence="1">
    <location>
        <begin position="1"/>
        <end position="19"/>
    </location>
</feature>
<feature type="chain" id="PRO_5011964151" description="AB hydrolase-1 domain-containing protein" evidence="1">
    <location>
        <begin position="20"/>
        <end position="362"/>
    </location>
</feature>
<feature type="domain" description="AB hydrolase-1" evidence="2">
    <location>
        <begin position="67"/>
        <end position="285"/>
    </location>
</feature>